<dbReference type="SUPFAM" id="SSF52540">
    <property type="entry name" value="P-loop containing nucleoside triphosphate hydrolases"/>
    <property type="match status" value="1"/>
</dbReference>
<evidence type="ECO:0000256" key="9">
    <source>
        <dbReference type="ARBA" id="ARBA00023014"/>
    </source>
</evidence>
<dbReference type="PROSITE" id="PS51193">
    <property type="entry name" value="HELICASE_ATP_BIND_2"/>
    <property type="match status" value="1"/>
</dbReference>
<dbReference type="Pfam" id="PF13307">
    <property type="entry name" value="Helicase_C_2"/>
    <property type="match status" value="1"/>
</dbReference>
<evidence type="ECO:0000256" key="1">
    <source>
        <dbReference type="ARBA" id="ARBA00022485"/>
    </source>
</evidence>
<evidence type="ECO:0000256" key="2">
    <source>
        <dbReference type="ARBA" id="ARBA00022723"/>
    </source>
</evidence>
<keyword evidence="2" id="KW-0479">Metal-binding</keyword>
<name>A0ABU4WIU2_9BACT</name>
<dbReference type="PANTHER" id="PTHR11472:SF34">
    <property type="entry name" value="REGULATOR OF TELOMERE ELONGATION HELICASE 1"/>
    <property type="match status" value="1"/>
</dbReference>
<proteinExistence type="inferred from homology"/>
<evidence type="ECO:0000259" key="14">
    <source>
        <dbReference type="PROSITE" id="PS51193"/>
    </source>
</evidence>
<evidence type="ECO:0000313" key="16">
    <source>
        <dbReference type="Proteomes" id="UP001275932"/>
    </source>
</evidence>
<dbReference type="EMBL" id="JALBUT010000010">
    <property type="protein sequence ID" value="MDX8416198.1"/>
    <property type="molecule type" value="Genomic_DNA"/>
</dbReference>
<keyword evidence="4" id="KW-0227">DNA damage</keyword>
<keyword evidence="10" id="KW-0238">DNA-binding</keyword>
<reference evidence="15 16" key="1">
    <citation type="submission" date="2022-03" db="EMBL/GenBank/DDBJ databases">
        <title>Novel taxa within the pig intestine.</title>
        <authorList>
            <person name="Wylensek D."/>
            <person name="Bishof K."/>
            <person name="Afrizal A."/>
            <person name="Clavel T."/>
        </authorList>
    </citation>
    <scope>NUCLEOTIDE SEQUENCE [LARGE SCALE GENOMIC DNA]</scope>
    <source>
        <strain evidence="15 16">CLA-KB-P66</strain>
    </source>
</reference>
<keyword evidence="5" id="KW-0378">Hydrolase</keyword>
<comment type="caution">
    <text evidence="15">The sequence shown here is derived from an EMBL/GenBank/DDBJ whole genome shotgun (WGS) entry which is preliminary data.</text>
</comment>
<keyword evidence="12" id="KW-0413">Isomerase</keyword>
<evidence type="ECO:0000256" key="12">
    <source>
        <dbReference type="ARBA" id="ARBA00023235"/>
    </source>
</evidence>
<dbReference type="InterPro" id="IPR027417">
    <property type="entry name" value="P-loop_NTPase"/>
</dbReference>
<feature type="domain" description="Helicase ATP-binding" evidence="14">
    <location>
        <begin position="24"/>
        <end position="302"/>
    </location>
</feature>
<keyword evidence="7" id="KW-0067">ATP-binding</keyword>
<keyword evidence="8" id="KW-0408">Iron</keyword>
<dbReference type="Pfam" id="PF06733">
    <property type="entry name" value="DEAD_2"/>
    <property type="match status" value="1"/>
</dbReference>
<evidence type="ECO:0000256" key="8">
    <source>
        <dbReference type="ARBA" id="ARBA00023004"/>
    </source>
</evidence>
<accession>A0ABU4WIU2</accession>
<evidence type="ECO:0000256" key="11">
    <source>
        <dbReference type="ARBA" id="ARBA00023204"/>
    </source>
</evidence>
<organism evidence="15 16">
    <name type="scientific">Intestinicryptomonas porci</name>
    <dbReference type="NCBI Taxonomy" id="2926320"/>
    <lineage>
        <taxon>Bacteria</taxon>
        <taxon>Pseudomonadati</taxon>
        <taxon>Verrucomicrobiota</taxon>
        <taxon>Opitutia</taxon>
        <taxon>Opitutales</taxon>
        <taxon>Intestinicryptomonaceae</taxon>
        <taxon>Intestinicryptomonas</taxon>
    </lineage>
</organism>
<keyword evidence="6 15" id="KW-0347">Helicase</keyword>
<dbReference type="InterPro" id="IPR014013">
    <property type="entry name" value="Helic_SF1/SF2_ATP-bd_DinG/Rad3"/>
</dbReference>
<evidence type="ECO:0000256" key="4">
    <source>
        <dbReference type="ARBA" id="ARBA00022763"/>
    </source>
</evidence>
<evidence type="ECO:0000256" key="13">
    <source>
        <dbReference type="ARBA" id="ARBA00038058"/>
    </source>
</evidence>
<keyword evidence="1" id="KW-0004">4Fe-4S</keyword>
<dbReference type="SMART" id="SM00488">
    <property type="entry name" value="DEXDc2"/>
    <property type="match status" value="1"/>
</dbReference>
<keyword evidence="9" id="KW-0411">Iron-sulfur</keyword>
<protein>
    <submittedName>
        <fullName evidence="15">ATP-dependent DNA helicase</fullName>
    </submittedName>
</protein>
<dbReference type="RefSeq" id="WP_370397653.1">
    <property type="nucleotide sequence ID" value="NZ_JALBUT010000010.1"/>
</dbReference>
<gene>
    <name evidence="15" type="ORF">MOX91_08445</name>
</gene>
<keyword evidence="11" id="KW-0234">DNA repair</keyword>
<dbReference type="SMART" id="SM00491">
    <property type="entry name" value="HELICc2"/>
    <property type="match status" value="1"/>
</dbReference>
<keyword evidence="3" id="KW-0547">Nucleotide-binding</keyword>
<dbReference type="InterPro" id="IPR006555">
    <property type="entry name" value="ATP-dep_Helicase_C"/>
</dbReference>
<evidence type="ECO:0000256" key="5">
    <source>
        <dbReference type="ARBA" id="ARBA00022801"/>
    </source>
</evidence>
<comment type="similarity">
    <text evidence="13">Belongs to the helicase family. DinG subfamily.</text>
</comment>
<sequence>MYSPDVKQPLFLSETSDAIFKAGGAMQEYLGFEHRPEQEEMSRFCAQAFESDTPLVFEAGTGVGKSLAYLIPGIIAAKRTRRPLIVSTNTIALQQQILNKDLPLVKLLFTRDETLREFADFKTAFLVGRANYLCTTRLRRAIAEKTELFETKEAAELERIREWALTTETGLYEELNPPPMPEVWGWVNADSSSCTLKNCSDGLCFYQKAKKKIAGADVVIVNHSLLFSLIASGAASEIGSKGVLFSNDMCVLDEAHLIHDVAAENFGLSISSRALNRELKRIYDPRKKRGLIMRGGLAREIEKDVVADAIRESEEFFASVRQKYLTKRDTVSLSSPEWIENTLDKPLEILAQTLASLASRAQSEQAASEIKDYQRRIIAARNALQDAVFLSSRDHVYWVEKSGSSENVSIQSAPIDVAPILREVLFERETSVILTSATLATSKGNLDSFIEKTGAEAAEKFVANSPFDYKKNMRVMLCNDAPEPDKDSKKLDCENIAKIIERLCAGVEGGTLVLFTGYYEMNKTADFLYESNILKDRRILVQKQMPRAELIARFKEHGNAVLLGTDSFWTGIDVPGKALSQVIITRLPFANPSHPLVEARNNKILSEGGKPFIQLSIPEAIIKFRQGVGRLIRSKTDKGIISLLDSRLVSKPYGRNFMAALPPAPVLRFNSGNLELQLKTALNELKI</sequence>
<dbReference type="InterPro" id="IPR045028">
    <property type="entry name" value="DinG/Rad3-like"/>
</dbReference>
<evidence type="ECO:0000313" key="15">
    <source>
        <dbReference type="EMBL" id="MDX8416198.1"/>
    </source>
</evidence>
<dbReference type="Proteomes" id="UP001275932">
    <property type="component" value="Unassembled WGS sequence"/>
</dbReference>
<evidence type="ECO:0000256" key="7">
    <source>
        <dbReference type="ARBA" id="ARBA00022840"/>
    </source>
</evidence>
<dbReference type="Gene3D" id="3.40.50.300">
    <property type="entry name" value="P-loop containing nucleotide triphosphate hydrolases"/>
    <property type="match status" value="2"/>
</dbReference>
<dbReference type="InterPro" id="IPR006554">
    <property type="entry name" value="Helicase-like_DEXD_c2"/>
</dbReference>
<keyword evidence="16" id="KW-1185">Reference proteome</keyword>
<dbReference type="InterPro" id="IPR010614">
    <property type="entry name" value="RAD3-like_helicase_DEAD"/>
</dbReference>
<evidence type="ECO:0000256" key="3">
    <source>
        <dbReference type="ARBA" id="ARBA00022741"/>
    </source>
</evidence>
<evidence type="ECO:0000256" key="6">
    <source>
        <dbReference type="ARBA" id="ARBA00022806"/>
    </source>
</evidence>
<dbReference type="PANTHER" id="PTHR11472">
    <property type="entry name" value="DNA REPAIR DEAD HELICASE RAD3/XP-D SUBFAMILY MEMBER"/>
    <property type="match status" value="1"/>
</dbReference>
<dbReference type="GO" id="GO:0004386">
    <property type="term" value="F:helicase activity"/>
    <property type="evidence" value="ECO:0007669"/>
    <property type="project" value="UniProtKB-KW"/>
</dbReference>
<evidence type="ECO:0000256" key="10">
    <source>
        <dbReference type="ARBA" id="ARBA00023125"/>
    </source>
</evidence>